<dbReference type="InterPro" id="IPR057361">
    <property type="entry name" value="TPR_WDR35"/>
</dbReference>
<dbReference type="Pfam" id="PF24797">
    <property type="entry name" value="Beta-prop_WDR35_TULP_N"/>
    <property type="match status" value="1"/>
</dbReference>
<dbReference type="SMART" id="SM00320">
    <property type="entry name" value="WD40"/>
    <property type="match status" value="3"/>
</dbReference>
<evidence type="ECO:0000256" key="9">
    <source>
        <dbReference type="PROSITE-ProRule" id="PRU00221"/>
    </source>
</evidence>
<dbReference type="Gene3D" id="2.130.10.10">
    <property type="entry name" value="YVTN repeat-like/Quinoprotein amine dehydrogenase"/>
    <property type="match status" value="1"/>
</dbReference>
<comment type="subcellular location">
    <subcellularLocation>
        <location evidence="1">Cytoplasm</location>
        <location evidence="1">Cytoskeleton</location>
        <location evidence="1">Cilium basal body</location>
    </subcellularLocation>
</comment>
<dbReference type="InterPro" id="IPR017233">
    <property type="entry name" value="WDR35"/>
</dbReference>
<dbReference type="Pfam" id="PF23387">
    <property type="entry name" value="TPR_IFT80_172"/>
    <property type="match status" value="1"/>
</dbReference>
<dbReference type="InterPro" id="IPR039857">
    <property type="entry name" value="Ift122/121"/>
</dbReference>
<dbReference type="Gene3D" id="1.25.40.470">
    <property type="match status" value="2"/>
</dbReference>
<dbReference type="Pfam" id="PF25170">
    <property type="entry name" value="TPR_WDR35"/>
    <property type="match status" value="1"/>
</dbReference>
<dbReference type="InterPro" id="IPR056170">
    <property type="entry name" value="Znf_IFT121-like"/>
</dbReference>
<dbReference type="InterPro" id="IPR056158">
    <property type="entry name" value="Beta-prop_IFT121_2nd"/>
</dbReference>
<dbReference type="GO" id="GO:0097730">
    <property type="term" value="C:non-motile cilium"/>
    <property type="evidence" value="ECO:0007669"/>
    <property type="project" value="TreeGrafter"/>
</dbReference>
<dbReference type="SUPFAM" id="SSF82171">
    <property type="entry name" value="DPP6 N-terminal domain-like"/>
    <property type="match status" value="1"/>
</dbReference>
<dbReference type="InterPro" id="IPR015943">
    <property type="entry name" value="WD40/YVTN_repeat-like_dom_sf"/>
</dbReference>
<dbReference type="PANTHER" id="PTHR12764">
    <property type="entry name" value="WD REPEAT DOMAIN-RELATED"/>
    <property type="match status" value="1"/>
</dbReference>
<keyword evidence="2" id="KW-0963">Cytoplasm</keyword>
<keyword evidence="4" id="KW-0677">Repeat</keyword>
<keyword evidence="7" id="KW-0206">Cytoskeleton</keyword>
<evidence type="ECO:0000259" key="12">
    <source>
        <dbReference type="Pfam" id="PF23387"/>
    </source>
</evidence>
<evidence type="ECO:0000313" key="17">
    <source>
        <dbReference type="Proteomes" id="UP000256970"/>
    </source>
</evidence>
<evidence type="ECO:0000259" key="15">
    <source>
        <dbReference type="Pfam" id="PF25768"/>
    </source>
</evidence>
<dbReference type="InterPro" id="IPR001680">
    <property type="entry name" value="WD40_rpt"/>
</dbReference>
<dbReference type="Pfam" id="PF25768">
    <property type="entry name" value="TPR_IFT121"/>
    <property type="match status" value="1"/>
</dbReference>
<proteinExistence type="predicted"/>
<evidence type="ECO:0000259" key="14">
    <source>
        <dbReference type="Pfam" id="PF24797"/>
    </source>
</evidence>
<dbReference type="GO" id="GO:0030991">
    <property type="term" value="C:intraciliary transport particle A"/>
    <property type="evidence" value="ECO:0007669"/>
    <property type="project" value="TreeGrafter"/>
</dbReference>
<name>A0A383VZQ3_TETOB</name>
<dbReference type="InterPro" id="IPR056157">
    <property type="entry name" value="TPR_IFT80_172_dom"/>
</dbReference>
<dbReference type="AlphaFoldDB" id="A0A383VZQ3"/>
<feature type="domain" description="IFT121/TULP4 N-terminal" evidence="14">
    <location>
        <begin position="4"/>
        <end position="300"/>
    </location>
</feature>
<dbReference type="GO" id="GO:1905515">
    <property type="term" value="P:non-motile cilium assembly"/>
    <property type="evidence" value="ECO:0007669"/>
    <property type="project" value="TreeGrafter"/>
</dbReference>
<reference evidence="16 17" key="1">
    <citation type="submission" date="2016-10" db="EMBL/GenBank/DDBJ databases">
        <authorList>
            <person name="Cai Z."/>
        </authorList>
    </citation>
    <scope>NUCLEOTIDE SEQUENCE [LARGE SCALE GENOMIC DNA]</scope>
</reference>
<feature type="region of interest" description="Disordered" evidence="10">
    <location>
        <begin position="1198"/>
        <end position="1217"/>
    </location>
</feature>
<evidence type="ECO:0000256" key="10">
    <source>
        <dbReference type="SAM" id="MobiDB-lite"/>
    </source>
</evidence>
<feature type="domain" description="IFT121-like zinc finger" evidence="11">
    <location>
        <begin position="1154"/>
        <end position="1196"/>
    </location>
</feature>
<dbReference type="GO" id="GO:0035721">
    <property type="term" value="P:intraciliary retrograde transport"/>
    <property type="evidence" value="ECO:0007669"/>
    <property type="project" value="TreeGrafter"/>
</dbReference>
<feature type="domain" description="IFT80/172/WDR35 TPR" evidence="12">
    <location>
        <begin position="660"/>
        <end position="744"/>
    </location>
</feature>
<dbReference type="PIRSF" id="PIRSF037536">
    <property type="entry name" value="WD_repeat_p35"/>
    <property type="match status" value="1"/>
</dbReference>
<dbReference type="GO" id="GO:0061512">
    <property type="term" value="P:protein localization to cilium"/>
    <property type="evidence" value="ECO:0007669"/>
    <property type="project" value="TreeGrafter"/>
</dbReference>
<sequence>MPTLQVLRLDGATQKEQKAAAAAAAGGSNALAQNQTLEGHSSAVVCATWNSAFNKLTTSDEAGLIIVWTLYNGMWYEEMINNRNKGVVKDMKWTSSGEKICIAYDDGAVIVGSVDGNRLWGKELSMQLSLLEWSPDGRFILFCNAAGECHTYDSNGNAVAKVPLYCNEGYVGPCKMVGMDWYDGSRGYPEPDCPVLALCLDNGRMQLMRHDMDDNAICIDTGIKPRAVKWNHNGSILAVSGHQTTGDGAQLWLVQFYNQAGEHLRTLRVPGGGISGICWEGSGLRLALAVDSHIFFTSMRHSYLWAYFADTLVYAFTKPERQEHCVMFWGTRSNERYAKYVKRVTHVSAAGEFCLLATKGEAPGEHILILCNAIGSPVDSKVIELEPKFVTLTECYAIAASEEVVYVWQFRNSFTRQLAAAGAAGGAGGSGAAAKLQREGREQMFHIDTPTNCQAPEVFKQQASQLSSSADPICAVTAHQHQLLVARSSGVVHGFSLPGLAPDAQYLLRCRPARLSLNCDGSRLAVIDFNGLLSFMDMTAAGTGKMRGEHLTHERKDVWDLCWASDNPELLALMEKGRMYVLRGSDPEEPVNSSACLAGFSDLQVRAVFLDDIMQQPDLPELDMVADYETRSLRDTRALLASGNKADAQAFIADNPHKRLWQLLAEHALEKVDLALAEKAFVHCGDYQGVQLVKRLAQLGDKAKQQAEVCVYFKRFDDAEDLYRQMDRLDLAIGLRSRLGDWFKVERLVKETGGDDVALANAWNKIGQYYSDRQKWAKAAQYYTQARNTGMLVHCFYQLEDFSGLVKLTEVLTEGQPLLADIGAKLQSVGLCADAVAAFLKAGDTKAAIDCCVLLHQWDQALQLAQQYNYPQAEGLLQQYAGHLLEKKKYLEAVELYRKAQRHTEAAKLLVDTAAKLAQQRAPPLQIKKLYVLAALEVEAFKRKALAGAGGDGATAAATLLGTGAGVTTAAAGPPGTTRGPAGRTAGTTVKPTQTAAAAQTLAGLMTLEAASGSELKGLDNAWKGAEAYHFWLLAHQQLYNGQAAAALRTALRLRQYDDVLDPADVYAFLALVGFHSNFYGTCSKAFVKLEALSSIPKERREAFADLAMSIFVAHPPADPHNLAEGRERQRTAAAGGKGQFDVLLDDLVADKDQVCVASGKAVRDAPWQRCKTCKRAMITAELGARRCCPLCHSQLPQEAGKGRGPKQARIIEGAAA</sequence>
<dbReference type="PROSITE" id="PS50082">
    <property type="entry name" value="WD_REPEATS_2"/>
    <property type="match status" value="1"/>
</dbReference>
<evidence type="ECO:0000256" key="1">
    <source>
        <dbReference type="ARBA" id="ARBA00004120"/>
    </source>
</evidence>
<protein>
    <submittedName>
        <fullName evidence="16">Uncharacterized protein</fullName>
    </submittedName>
</protein>
<dbReference type="FunFam" id="1.25.40.470:FF:000004">
    <property type="entry name" value="WD repeat-containing protein 35"/>
    <property type="match status" value="1"/>
</dbReference>
<feature type="region of interest" description="Disordered" evidence="10">
    <location>
        <begin position="969"/>
        <end position="991"/>
    </location>
</feature>
<dbReference type="SUPFAM" id="SSF50978">
    <property type="entry name" value="WD40 repeat-like"/>
    <property type="match status" value="1"/>
</dbReference>
<keyword evidence="5" id="KW-0970">Cilium biogenesis/degradation</keyword>
<evidence type="ECO:0000256" key="3">
    <source>
        <dbReference type="ARBA" id="ARBA00022574"/>
    </source>
</evidence>
<dbReference type="Pfam" id="PF23145">
    <property type="entry name" value="Zf_2nd_IFT121"/>
    <property type="match status" value="1"/>
</dbReference>
<dbReference type="InterPro" id="IPR057979">
    <property type="entry name" value="TPR_IFT121"/>
</dbReference>
<evidence type="ECO:0000313" key="16">
    <source>
        <dbReference type="EMBL" id="SZX70400.1"/>
    </source>
</evidence>
<gene>
    <name evidence="16" type="ORF">BQ4739_LOCUS10616</name>
</gene>
<feature type="domain" description="IFT121-like TPR repeats" evidence="15">
    <location>
        <begin position="1020"/>
        <end position="1119"/>
    </location>
</feature>
<keyword evidence="6" id="KW-0969">Cilium</keyword>
<evidence type="ECO:0000256" key="8">
    <source>
        <dbReference type="ARBA" id="ARBA00023273"/>
    </source>
</evidence>
<keyword evidence="8" id="KW-0966">Cell projection</keyword>
<evidence type="ECO:0000256" key="6">
    <source>
        <dbReference type="ARBA" id="ARBA00023069"/>
    </source>
</evidence>
<dbReference type="Proteomes" id="UP000256970">
    <property type="component" value="Unassembled WGS sequence"/>
</dbReference>
<accession>A0A383VZQ3</accession>
<evidence type="ECO:0000259" key="13">
    <source>
        <dbReference type="Pfam" id="PF23390"/>
    </source>
</evidence>
<evidence type="ECO:0000256" key="5">
    <source>
        <dbReference type="ARBA" id="ARBA00022794"/>
    </source>
</evidence>
<dbReference type="InterPro" id="IPR036322">
    <property type="entry name" value="WD40_repeat_dom_sf"/>
</dbReference>
<organism evidence="16 17">
    <name type="scientific">Tetradesmus obliquus</name>
    <name type="common">Green alga</name>
    <name type="synonym">Acutodesmus obliquus</name>
    <dbReference type="NCBI Taxonomy" id="3088"/>
    <lineage>
        <taxon>Eukaryota</taxon>
        <taxon>Viridiplantae</taxon>
        <taxon>Chlorophyta</taxon>
        <taxon>core chlorophytes</taxon>
        <taxon>Chlorophyceae</taxon>
        <taxon>CS clade</taxon>
        <taxon>Sphaeropleales</taxon>
        <taxon>Scenedesmaceae</taxon>
        <taxon>Tetradesmus</taxon>
    </lineage>
</organism>
<evidence type="ECO:0000256" key="4">
    <source>
        <dbReference type="ARBA" id="ARBA00022737"/>
    </source>
</evidence>
<dbReference type="STRING" id="3088.A0A383VZQ3"/>
<dbReference type="PANTHER" id="PTHR12764:SF5">
    <property type="entry name" value="LD29485P"/>
    <property type="match status" value="1"/>
</dbReference>
<dbReference type="EMBL" id="FNXT01000989">
    <property type="protein sequence ID" value="SZX70400.1"/>
    <property type="molecule type" value="Genomic_DNA"/>
</dbReference>
<evidence type="ECO:0000256" key="7">
    <source>
        <dbReference type="ARBA" id="ARBA00023212"/>
    </source>
</evidence>
<feature type="domain" description="IFT121 second beta-propeller" evidence="13">
    <location>
        <begin position="305"/>
        <end position="629"/>
    </location>
</feature>
<keyword evidence="3 9" id="KW-0853">WD repeat</keyword>
<dbReference type="InterPro" id="IPR056159">
    <property type="entry name" value="Beta-prop_IFT121_TULP_N"/>
</dbReference>
<evidence type="ECO:0000259" key="11">
    <source>
        <dbReference type="Pfam" id="PF23145"/>
    </source>
</evidence>
<dbReference type="Pfam" id="PF23390">
    <property type="entry name" value="Beta-prop_WDR35_2nd"/>
    <property type="match status" value="1"/>
</dbReference>
<keyword evidence="17" id="KW-1185">Reference proteome</keyword>
<feature type="repeat" description="WD" evidence="9">
    <location>
        <begin position="37"/>
        <end position="70"/>
    </location>
</feature>
<evidence type="ECO:0000256" key="2">
    <source>
        <dbReference type="ARBA" id="ARBA00022490"/>
    </source>
</evidence>